<evidence type="ECO:0008006" key="3">
    <source>
        <dbReference type="Google" id="ProtNLM"/>
    </source>
</evidence>
<comment type="caution">
    <text evidence="1">The sequence shown here is derived from an EMBL/GenBank/DDBJ whole genome shotgun (WGS) entry which is preliminary data.</text>
</comment>
<organism evidence="1 2">
    <name type="scientific">Phytophthora nicotianae P10297</name>
    <dbReference type="NCBI Taxonomy" id="1317064"/>
    <lineage>
        <taxon>Eukaryota</taxon>
        <taxon>Sar</taxon>
        <taxon>Stramenopiles</taxon>
        <taxon>Oomycota</taxon>
        <taxon>Peronosporomycetes</taxon>
        <taxon>Peronosporales</taxon>
        <taxon>Peronosporaceae</taxon>
        <taxon>Phytophthora</taxon>
    </lineage>
</organism>
<accession>W2YEF3</accession>
<dbReference type="EMBL" id="ANIY01003777">
    <property type="protein sequence ID" value="ETP33336.1"/>
    <property type="molecule type" value="Genomic_DNA"/>
</dbReference>
<reference evidence="1 2" key="1">
    <citation type="submission" date="2013-11" db="EMBL/GenBank/DDBJ databases">
        <title>The Genome Sequence of Phytophthora parasitica P10297.</title>
        <authorList>
            <consortium name="The Broad Institute Genomics Platform"/>
            <person name="Russ C."/>
            <person name="Tyler B."/>
            <person name="Panabieres F."/>
            <person name="Shan W."/>
            <person name="Tripathy S."/>
            <person name="Grunwald N."/>
            <person name="Machado M."/>
            <person name="Johnson C.S."/>
            <person name="Walker B."/>
            <person name="Young S.K."/>
            <person name="Zeng Q."/>
            <person name="Gargeya S."/>
            <person name="Fitzgerald M."/>
            <person name="Haas B."/>
            <person name="Abouelleil A."/>
            <person name="Allen A.W."/>
            <person name="Alvarado L."/>
            <person name="Arachchi H.M."/>
            <person name="Berlin A.M."/>
            <person name="Chapman S.B."/>
            <person name="Gainer-Dewar J."/>
            <person name="Goldberg J."/>
            <person name="Griggs A."/>
            <person name="Gujja S."/>
            <person name="Hansen M."/>
            <person name="Howarth C."/>
            <person name="Imamovic A."/>
            <person name="Ireland A."/>
            <person name="Larimer J."/>
            <person name="McCowan C."/>
            <person name="Murphy C."/>
            <person name="Pearson M."/>
            <person name="Poon T.W."/>
            <person name="Priest M."/>
            <person name="Roberts A."/>
            <person name="Saif S."/>
            <person name="Shea T."/>
            <person name="Sisk P."/>
            <person name="Sykes S."/>
            <person name="Wortman J."/>
            <person name="Nusbaum C."/>
            <person name="Birren B."/>
        </authorList>
    </citation>
    <scope>NUCLEOTIDE SEQUENCE [LARGE SCALE GENOMIC DNA]</scope>
    <source>
        <strain evidence="1 2">P10297</strain>
    </source>
</reference>
<dbReference type="Proteomes" id="UP000018948">
    <property type="component" value="Unassembled WGS sequence"/>
</dbReference>
<protein>
    <recommendedName>
        <fullName evidence="3">MULE transposase domain-containing protein</fullName>
    </recommendedName>
</protein>
<dbReference type="AlphaFoldDB" id="W2YEF3"/>
<gene>
    <name evidence="1" type="ORF">F442_18123</name>
</gene>
<proteinExistence type="predicted"/>
<sequence length="130" mass="15143">MPMIQAIEKQFPNAEVIGCLFHFKQAVRRQMKTTYSIPDAEVRIAMEKGVLDVLTVIDPNLVPRHGIRWVKRTIRAKCAATGIGYTRIKWKQFWGYFRATWLERYNIESWNVHGLDNGLVARTNNPLRTI</sequence>
<evidence type="ECO:0000313" key="2">
    <source>
        <dbReference type="Proteomes" id="UP000018948"/>
    </source>
</evidence>
<dbReference type="OrthoDB" id="105604at2759"/>
<evidence type="ECO:0000313" key="1">
    <source>
        <dbReference type="EMBL" id="ETP33336.1"/>
    </source>
</evidence>
<name>W2YEF3_PHYNI</name>